<proteinExistence type="predicted"/>
<evidence type="ECO:0000313" key="2">
    <source>
        <dbReference type="Proteomes" id="UP000822688"/>
    </source>
</evidence>
<comment type="caution">
    <text evidence="1">The sequence shown here is derived from an EMBL/GenBank/DDBJ whole genome shotgun (WGS) entry which is preliminary data.</text>
</comment>
<evidence type="ECO:0000313" key="1">
    <source>
        <dbReference type="EMBL" id="KAG0562472.1"/>
    </source>
</evidence>
<sequence>MHRFGFDRPQHLLQECRSLSPQIGLNSSEHRHRFADGCICYSPYHHFTFLCCTWTYTSELIHHHKKRFGFTIFHFDGHSSA</sequence>
<dbReference type="AlphaFoldDB" id="A0A8T0GZZ1"/>
<reference evidence="1" key="1">
    <citation type="submission" date="2020-06" db="EMBL/GenBank/DDBJ databases">
        <title>WGS assembly of Ceratodon purpureus strain R40.</title>
        <authorList>
            <person name="Carey S.B."/>
            <person name="Jenkins J."/>
            <person name="Shu S."/>
            <person name="Lovell J.T."/>
            <person name="Sreedasyam A."/>
            <person name="Maumus F."/>
            <person name="Tiley G.P."/>
            <person name="Fernandez-Pozo N."/>
            <person name="Barry K."/>
            <person name="Chen C."/>
            <person name="Wang M."/>
            <person name="Lipzen A."/>
            <person name="Daum C."/>
            <person name="Saski C.A."/>
            <person name="Payton A.C."/>
            <person name="Mcbreen J.C."/>
            <person name="Conrad R.E."/>
            <person name="Kollar L.M."/>
            <person name="Olsson S."/>
            <person name="Huttunen S."/>
            <person name="Landis J.B."/>
            <person name="Wickett N.J."/>
            <person name="Johnson M.G."/>
            <person name="Rensing S.A."/>
            <person name="Grimwood J."/>
            <person name="Schmutz J."/>
            <person name="Mcdaniel S.F."/>
        </authorList>
    </citation>
    <scope>NUCLEOTIDE SEQUENCE</scope>
    <source>
        <strain evidence="1">R40</strain>
    </source>
</reference>
<dbReference type="Proteomes" id="UP000822688">
    <property type="component" value="Chromosome 9"/>
</dbReference>
<keyword evidence="2" id="KW-1185">Reference proteome</keyword>
<gene>
    <name evidence="1" type="ORF">KC19_9G149400</name>
</gene>
<organism evidence="1 2">
    <name type="scientific">Ceratodon purpureus</name>
    <name type="common">Fire moss</name>
    <name type="synonym">Dicranum purpureum</name>
    <dbReference type="NCBI Taxonomy" id="3225"/>
    <lineage>
        <taxon>Eukaryota</taxon>
        <taxon>Viridiplantae</taxon>
        <taxon>Streptophyta</taxon>
        <taxon>Embryophyta</taxon>
        <taxon>Bryophyta</taxon>
        <taxon>Bryophytina</taxon>
        <taxon>Bryopsida</taxon>
        <taxon>Dicranidae</taxon>
        <taxon>Pseudoditrichales</taxon>
        <taxon>Ditrichaceae</taxon>
        <taxon>Ceratodon</taxon>
    </lineage>
</organism>
<protein>
    <submittedName>
        <fullName evidence="1">Uncharacterized protein</fullName>
    </submittedName>
</protein>
<accession>A0A8T0GZZ1</accession>
<name>A0A8T0GZZ1_CERPU</name>
<dbReference type="EMBL" id="CM026430">
    <property type="protein sequence ID" value="KAG0562472.1"/>
    <property type="molecule type" value="Genomic_DNA"/>
</dbReference>